<keyword evidence="6" id="KW-0326">Glycosidase</keyword>
<keyword evidence="5" id="KW-0378">Hydrolase</keyword>
<dbReference type="GO" id="GO:0008422">
    <property type="term" value="F:beta-glucosidase activity"/>
    <property type="evidence" value="ECO:0007669"/>
    <property type="project" value="UniProtKB-EC"/>
</dbReference>
<evidence type="ECO:0000256" key="6">
    <source>
        <dbReference type="ARBA" id="ARBA00023295"/>
    </source>
</evidence>
<dbReference type="GO" id="GO:0009251">
    <property type="term" value="P:glucan catabolic process"/>
    <property type="evidence" value="ECO:0007669"/>
    <property type="project" value="TreeGrafter"/>
</dbReference>
<evidence type="ECO:0000256" key="3">
    <source>
        <dbReference type="ARBA" id="ARBA00012744"/>
    </source>
</evidence>
<dbReference type="Proteomes" id="UP000276133">
    <property type="component" value="Unassembled WGS sequence"/>
</dbReference>
<dbReference type="InterPro" id="IPR001764">
    <property type="entry name" value="Glyco_hydro_3_N"/>
</dbReference>
<dbReference type="EMBL" id="REGN01000333">
    <property type="protein sequence ID" value="RNA42662.1"/>
    <property type="molecule type" value="Genomic_DNA"/>
</dbReference>
<evidence type="ECO:0000256" key="2">
    <source>
        <dbReference type="ARBA" id="ARBA00005336"/>
    </source>
</evidence>
<evidence type="ECO:0000256" key="7">
    <source>
        <dbReference type="SAM" id="SignalP"/>
    </source>
</evidence>
<dbReference type="Pfam" id="PF01915">
    <property type="entry name" value="Glyco_hydro_3_C"/>
    <property type="match status" value="1"/>
</dbReference>
<evidence type="ECO:0000259" key="9">
    <source>
        <dbReference type="Pfam" id="PF01915"/>
    </source>
</evidence>
<organism evidence="10 11">
    <name type="scientific">Brachionus plicatilis</name>
    <name type="common">Marine rotifer</name>
    <name type="synonym">Brachionus muelleri</name>
    <dbReference type="NCBI Taxonomy" id="10195"/>
    <lineage>
        <taxon>Eukaryota</taxon>
        <taxon>Metazoa</taxon>
        <taxon>Spiralia</taxon>
        <taxon>Gnathifera</taxon>
        <taxon>Rotifera</taxon>
        <taxon>Eurotatoria</taxon>
        <taxon>Monogononta</taxon>
        <taxon>Pseudotrocha</taxon>
        <taxon>Ploima</taxon>
        <taxon>Brachionidae</taxon>
        <taxon>Brachionus</taxon>
    </lineage>
</organism>
<gene>
    <name evidence="10" type="ORF">BpHYR1_026234</name>
</gene>
<dbReference type="AlphaFoldDB" id="A0A3M7T3Q5"/>
<dbReference type="OrthoDB" id="47059at2759"/>
<dbReference type="PANTHER" id="PTHR30620">
    <property type="entry name" value="PERIPLASMIC BETA-GLUCOSIDASE-RELATED"/>
    <property type="match status" value="1"/>
</dbReference>
<feature type="signal peptide" evidence="7">
    <location>
        <begin position="1"/>
        <end position="18"/>
    </location>
</feature>
<name>A0A3M7T3Q5_BRAPC</name>
<sequence>MLKYTLIFMCLSFTPCKAIDIDKLLSSMNYEEKCGQMTQVVFDVVQNSPQPTDFDVNPVNLTKLEYAIKQKHIGSILNTPYYLAQKASTWQKVISSIQDTSLQTRLKIPVIYGLDSIHGANYVQEAVLFPHSISLGGSFNLDLIAKIAHTISLETRAVGIPWNFNPVLDVGRQPLWPRIFETFGEDAYLVGKMGEAYIQGSHGNDLKNRSNIATCLKHYVGYSLPFNGRDRTPAYIPENLLREVFLPPFEKGVLAGSSTVMVNSAEVNGIPGHANYHYLTEILKGELKFSGFVVSDWGDIVQLKYRDKFVESDEEAVRVAVMAGLDMSMARVDDATRRILKVKNDLGLFEDAYPFPEDLAKIGAMESHDLSLEAARESIVLAQNDGTLPLNLNRKILIAGPSGSVLRVLNGGWSYVWQGNVESYFNDFGTQKKTTIFEEVKKIKENTEYSQGANFTHLTNLEETLNKAKSVDIIILTIGEDSYCEIPGNINNLMLSEAQQKLSERLLELGKPIVLVYIGGRPRIITKIAQKSNAVLIGFLPGEKGSQAIAEIIFGKYNPNAKLSVTYPLDANGFSTYDYKPLEVHDTNKVQMLYGFGHGLSYTHFEYLNLKLSKKIVSFEESLTVSVTVKNSGQMDGKESVLLFLNDEYASVTRPVRKLKGFKKSGRAWDI</sequence>
<protein>
    <recommendedName>
        <fullName evidence="3">beta-glucosidase</fullName>
        <ecNumber evidence="3">3.2.1.21</ecNumber>
    </recommendedName>
</protein>
<comment type="similarity">
    <text evidence="2">Belongs to the glycosyl hydrolase 3 family.</text>
</comment>
<evidence type="ECO:0000256" key="1">
    <source>
        <dbReference type="ARBA" id="ARBA00000448"/>
    </source>
</evidence>
<dbReference type="SUPFAM" id="SSF52279">
    <property type="entry name" value="Beta-D-glucan exohydrolase, C-terminal domain"/>
    <property type="match status" value="1"/>
</dbReference>
<dbReference type="SUPFAM" id="SSF51445">
    <property type="entry name" value="(Trans)glycosidases"/>
    <property type="match status" value="1"/>
</dbReference>
<keyword evidence="11" id="KW-1185">Reference proteome</keyword>
<evidence type="ECO:0000313" key="10">
    <source>
        <dbReference type="EMBL" id="RNA42662.1"/>
    </source>
</evidence>
<dbReference type="STRING" id="10195.A0A3M7T3Q5"/>
<reference evidence="10 11" key="1">
    <citation type="journal article" date="2018" name="Sci. Rep.">
        <title>Genomic signatures of local adaptation to the degree of environmental predictability in rotifers.</title>
        <authorList>
            <person name="Franch-Gras L."/>
            <person name="Hahn C."/>
            <person name="Garcia-Roger E.M."/>
            <person name="Carmona M.J."/>
            <person name="Serra M."/>
            <person name="Gomez A."/>
        </authorList>
    </citation>
    <scope>NUCLEOTIDE SEQUENCE [LARGE SCALE GENOMIC DNA]</scope>
    <source>
        <strain evidence="10">HYR1</strain>
    </source>
</reference>
<dbReference type="InterPro" id="IPR036962">
    <property type="entry name" value="Glyco_hydro_3_N_sf"/>
</dbReference>
<dbReference type="Gene3D" id="3.20.20.300">
    <property type="entry name" value="Glycoside hydrolase, family 3, N-terminal domain"/>
    <property type="match status" value="1"/>
</dbReference>
<evidence type="ECO:0000256" key="4">
    <source>
        <dbReference type="ARBA" id="ARBA00022729"/>
    </source>
</evidence>
<dbReference type="Gene3D" id="3.40.50.1700">
    <property type="entry name" value="Glycoside hydrolase family 3 C-terminal domain"/>
    <property type="match status" value="1"/>
</dbReference>
<dbReference type="PANTHER" id="PTHR30620:SF16">
    <property type="entry name" value="LYSOSOMAL BETA GLUCOSIDASE"/>
    <property type="match status" value="1"/>
</dbReference>
<dbReference type="InterPro" id="IPR002772">
    <property type="entry name" value="Glyco_hydro_3_C"/>
</dbReference>
<dbReference type="InterPro" id="IPR013783">
    <property type="entry name" value="Ig-like_fold"/>
</dbReference>
<dbReference type="PRINTS" id="PR00133">
    <property type="entry name" value="GLHYDRLASE3"/>
</dbReference>
<dbReference type="Pfam" id="PF00933">
    <property type="entry name" value="Glyco_hydro_3"/>
    <property type="match status" value="1"/>
</dbReference>
<dbReference type="InterPro" id="IPR036881">
    <property type="entry name" value="Glyco_hydro_3_C_sf"/>
</dbReference>
<evidence type="ECO:0000256" key="5">
    <source>
        <dbReference type="ARBA" id="ARBA00022801"/>
    </source>
</evidence>
<evidence type="ECO:0000259" key="8">
    <source>
        <dbReference type="Pfam" id="PF00933"/>
    </source>
</evidence>
<feature type="domain" description="Glycoside hydrolase family 3 N-terminal" evidence="8">
    <location>
        <begin position="31"/>
        <end position="336"/>
    </location>
</feature>
<accession>A0A3M7T3Q5</accession>
<dbReference type="Gene3D" id="2.60.40.10">
    <property type="entry name" value="Immunoglobulins"/>
    <property type="match status" value="1"/>
</dbReference>
<feature type="chain" id="PRO_5017991571" description="beta-glucosidase" evidence="7">
    <location>
        <begin position="19"/>
        <end position="671"/>
    </location>
</feature>
<feature type="domain" description="Glycoside hydrolase family 3 C-terminal" evidence="9">
    <location>
        <begin position="379"/>
        <end position="602"/>
    </location>
</feature>
<dbReference type="EC" id="3.2.1.21" evidence="3"/>
<dbReference type="InterPro" id="IPR017853">
    <property type="entry name" value="GH"/>
</dbReference>
<dbReference type="InterPro" id="IPR051915">
    <property type="entry name" value="Cellulose_Degrad_GH3"/>
</dbReference>
<keyword evidence="4 7" id="KW-0732">Signal</keyword>
<comment type="caution">
    <text evidence="10">The sequence shown here is derived from an EMBL/GenBank/DDBJ whole genome shotgun (WGS) entry which is preliminary data.</text>
</comment>
<evidence type="ECO:0000313" key="11">
    <source>
        <dbReference type="Proteomes" id="UP000276133"/>
    </source>
</evidence>
<comment type="catalytic activity">
    <reaction evidence="1">
        <text>Hydrolysis of terminal, non-reducing beta-D-glucosyl residues with release of beta-D-glucose.</text>
        <dbReference type="EC" id="3.2.1.21"/>
    </reaction>
</comment>
<proteinExistence type="inferred from homology"/>